<evidence type="ECO:0000313" key="2">
    <source>
        <dbReference type="EMBL" id="GAA4666012.1"/>
    </source>
</evidence>
<comment type="caution">
    <text evidence="2">The sequence shown here is derived from an EMBL/GenBank/DDBJ whole genome shotgun (WGS) entry which is preliminary data.</text>
</comment>
<reference evidence="3" key="1">
    <citation type="journal article" date="2019" name="Int. J. Syst. Evol. Microbiol.">
        <title>The Global Catalogue of Microorganisms (GCM) 10K type strain sequencing project: providing services to taxonomists for standard genome sequencing and annotation.</title>
        <authorList>
            <consortium name="The Broad Institute Genomics Platform"/>
            <consortium name="The Broad Institute Genome Sequencing Center for Infectious Disease"/>
            <person name="Wu L."/>
            <person name="Ma J."/>
        </authorList>
    </citation>
    <scope>NUCLEOTIDE SEQUENCE [LARGE SCALE GENOMIC DNA]</scope>
    <source>
        <strain evidence="3">JCM 18956</strain>
    </source>
</reference>
<keyword evidence="1" id="KW-1133">Transmembrane helix</keyword>
<proteinExistence type="predicted"/>
<keyword evidence="1" id="KW-0472">Membrane</keyword>
<dbReference type="EMBL" id="BAABLM010000001">
    <property type="protein sequence ID" value="GAA4666012.1"/>
    <property type="molecule type" value="Genomic_DNA"/>
</dbReference>
<organism evidence="2 3">
    <name type="scientific">Frondihabitans cladoniiphilus</name>
    <dbReference type="NCBI Taxonomy" id="715785"/>
    <lineage>
        <taxon>Bacteria</taxon>
        <taxon>Bacillati</taxon>
        <taxon>Actinomycetota</taxon>
        <taxon>Actinomycetes</taxon>
        <taxon>Micrococcales</taxon>
        <taxon>Microbacteriaceae</taxon>
        <taxon>Frondihabitans</taxon>
    </lineage>
</organism>
<feature type="transmembrane region" description="Helical" evidence="1">
    <location>
        <begin position="13"/>
        <end position="36"/>
    </location>
</feature>
<protein>
    <recommendedName>
        <fullName evidence="4">DUF4129 domain-containing protein</fullName>
    </recommendedName>
</protein>
<evidence type="ECO:0008006" key="4">
    <source>
        <dbReference type="Google" id="ProtNLM"/>
    </source>
</evidence>
<dbReference type="RefSeq" id="WP_345372726.1">
    <property type="nucleotide sequence ID" value="NZ_BAABLM010000001.1"/>
</dbReference>
<evidence type="ECO:0000256" key="1">
    <source>
        <dbReference type="SAM" id="Phobius"/>
    </source>
</evidence>
<gene>
    <name evidence="2" type="ORF">GCM10025780_04440</name>
</gene>
<dbReference type="Proteomes" id="UP001501295">
    <property type="component" value="Unassembled WGS sequence"/>
</dbReference>
<name>A0ABP8VL68_9MICO</name>
<accession>A0ABP8VL68</accession>
<sequence length="158" mass="17799">MLNDRGFFGPSQYTWWVVYLVVGVVLVAAVIAWYVFAVRFSRTRLPPADRRPNPKKSDPQQLQAKYSGLIDEVEAEWRAGRLDDRATHSRLSLLLRFFAFESSGVDAHVMTLADLQRSPLPQVAGAVGEYYPPAFRADQPGDPAHALETARLVVRSWN</sequence>
<keyword evidence="1" id="KW-0812">Transmembrane</keyword>
<evidence type="ECO:0000313" key="3">
    <source>
        <dbReference type="Proteomes" id="UP001501295"/>
    </source>
</evidence>
<keyword evidence="3" id="KW-1185">Reference proteome</keyword>